<accession>A0A0A9DGF1</accession>
<evidence type="ECO:0000313" key="1">
    <source>
        <dbReference type="EMBL" id="JAD84700.1"/>
    </source>
</evidence>
<dbReference type="EMBL" id="GBRH01213195">
    <property type="protein sequence ID" value="JAD84700.1"/>
    <property type="molecule type" value="Transcribed_RNA"/>
</dbReference>
<proteinExistence type="predicted"/>
<reference evidence="1" key="1">
    <citation type="submission" date="2014-09" db="EMBL/GenBank/DDBJ databases">
        <authorList>
            <person name="Magalhaes I.L.F."/>
            <person name="Oliveira U."/>
            <person name="Santos F.R."/>
            <person name="Vidigal T.H.D.A."/>
            <person name="Brescovit A.D."/>
            <person name="Santos A.J."/>
        </authorList>
    </citation>
    <scope>NUCLEOTIDE SEQUENCE</scope>
    <source>
        <tissue evidence="1">Shoot tissue taken approximately 20 cm above the soil surface</tissue>
    </source>
</reference>
<organism evidence="1">
    <name type="scientific">Arundo donax</name>
    <name type="common">Giant reed</name>
    <name type="synonym">Donax arundinaceus</name>
    <dbReference type="NCBI Taxonomy" id="35708"/>
    <lineage>
        <taxon>Eukaryota</taxon>
        <taxon>Viridiplantae</taxon>
        <taxon>Streptophyta</taxon>
        <taxon>Embryophyta</taxon>
        <taxon>Tracheophyta</taxon>
        <taxon>Spermatophyta</taxon>
        <taxon>Magnoliopsida</taxon>
        <taxon>Liliopsida</taxon>
        <taxon>Poales</taxon>
        <taxon>Poaceae</taxon>
        <taxon>PACMAD clade</taxon>
        <taxon>Arundinoideae</taxon>
        <taxon>Arundineae</taxon>
        <taxon>Arundo</taxon>
    </lineage>
</organism>
<name>A0A0A9DGF1_ARUDO</name>
<dbReference type="AlphaFoldDB" id="A0A0A9DGF1"/>
<sequence length="71" mass="8273">MRSTRDLRCAVFLGLLIMCRGLSVHRLQIQIHCTGITNQGGLNFSHLLLKLHLHLRYRLVILYLLTVRLLH</sequence>
<reference evidence="1" key="2">
    <citation type="journal article" date="2015" name="Data Brief">
        <title>Shoot transcriptome of the giant reed, Arundo donax.</title>
        <authorList>
            <person name="Barrero R.A."/>
            <person name="Guerrero F.D."/>
            <person name="Moolhuijzen P."/>
            <person name="Goolsby J.A."/>
            <person name="Tidwell J."/>
            <person name="Bellgard S.E."/>
            <person name="Bellgard M.I."/>
        </authorList>
    </citation>
    <scope>NUCLEOTIDE SEQUENCE</scope>
    <source>
        <tissue evidence="1">Shoot tissue taken approximately 20 cm above the soil surface</tissue>
    </source>
</reference>
<protein>
    <submittedName>
        <fullName evidence="1">Threonine synthase</fullName>
    </submittedName>
</protein>